<feature type="transmembrane region" description="Helical" evidence="2">
    <location>
        <begin position="264"/>
        <end position="288"/>
    </location>
</feature>
<dbReference type="PANTHER" id="PTHR33512">
    <property type="entry name" value="PROTEIN, PUTATIVE (DUF1191)-RELATED"/>
    <property type="match status" value="1"/>
</dbReference>
<reference evidence="3" key="1">
    <citation type="submission" date="2023-03" db="UniProtKB">
        <authorList>
            <consortium name="EnsemblPlants"/>
        </authorList>
    </citation>
    <scope>IDENTIFICATION</scope>
</reference>
<dbReference type="AlphaFoldDB" id="A0A9I9CLU7"/>
<dbReference type="Gramene" id="MELO3C005614.2.1">
    <property type="protein sequence ID" value="MELO3C005614.2.1"/>
    <property type="gene ID" value="MELO3C005614.2"/>
</dbReference>
<feature type="region of interest" description="Disordered" evidence="1">
    <location>
        <begin position="320"/>
        <end position="342"/>
    </location>
</feature>
<dbReference type="PANTHER" id="PTHR33512:SF1">
    <property type="entry name" value="PROTEIN, PUTATIVE (DUF1191)-RELATED"/>
    <property type="match status" value="1"/>
</dbReference>
<name>A0A9I9CLU7_CUCME</name>
<dbReference type="InterPro" id="IPR010605">
    <property type="entry name" value="DUF1191"/>
</dbReference>
<dbReference type="EnsemblPlants" id="MELO3C005614.2.1">
    <property type="protein sequence ID" value="MELO3C005614.2.1"/>
    <property type="gene ID" value="MELO3C005614.2"/>
</dbReference>
<dbReference type="GO" id="GO:0016020">
    <property type="term" value="C:membrane"/>
    <property type="evidence" value="ECO:0007669"/>
    <property type="project" value="TreeGrafter"/>
</dbReference>
<evidence type="ECO:0000313" key="3">
    <source>
        <dbReference type="EnsemblPlants" id="MELO3C005614.2.1"/>
    </source>
</evidence>
<keyword evidence="2" id="KW-0812">Transmembrane</keyword>
<dbReference type="Pfam" id="PF06697">
    <property type="entry name" value="DUF1191"/>
    <property type="match status" value="1"/>
</dbReference>
<evidence type="ECO:0000256" key="1">
    <source>
        <dbReference type="SAM" id="MobiDB-lite"/>
    </source>
</evidence>
<sequence>KKAASFLFFSYNSQEKKNHKYLPKTKLSFKPIFEMGFFFFLFILTISSLTSSMASHNLQSPHLLDLYIRDYTLKSLDNTVKTGTLHSVPLPENFSGIDVDTARFRCGSLRRYGASVKEFHVGVGVSLNPCAERIVIIRQNLGSNWSSIYFNNYRLTGYQLVSSILGILAYNSGNNSSSSSPVPFEVGISAGEKPITIDFRNSTRMGNDTRMRPICASFERDGRVTLAKEISPLICSVLRQGHFGLVVEEPEPVELRKKERPWKVAIGSAIGAAIGAFLLGLLLVAMFVRVKKRTRMEELEIRAYEEEALQVSMVGHVRAPTAPGTRTMPSIEHEYLPPSRRR</sequence>
<proteinExistence type="predicted"/>
<keyword evidence="2" id="KW-1133">Transmembrane helix</keyword>
<accession>A0A9I9CLU7</accession>
<protein>
    <submittedName>
        <fullName evidence="3">Uncharacterized protein</fullName>
    </submittedName>
</protein>
<organism evidence="3">
    <name type="scientific">Cucumis melo</name>
    <name type="common">Muskmelon</name>
    <dbReference type="NCBI Taxonomy" id="3656"/>
    <lineage>
        <taxon>Eukaryota</taxon>
        <taxon>Viridiplantae</taxon>
        <taxon>Streptophyta</taxon>
        <taxon>Embryophyta</taxon>
        <taxon>Tracheophyta</taxon>
        <taxon>Spermatophyta</taxon>
        <taxon>Magnoliopsida</taxon>
        <taxon>eudicotyledons</taxon>
        <taxon>Gunneridae</taxon>
        <taxon>Pentapetalae</taxon>
        <taxon>rosids</taxon>
        <taxon>fabids</taxon>
        <taxon>Cucurbitales</taxon>
        <taxon>Cucurbitaceae</taxon>
        <taxon>Benincaseae</taxon>
        <taxon>Cucumis</taxon>
    </lineage>
</organism>
<evidence type="ECO:0000256" key="2">
    <source>
        <dbReference type="SAM" id="Phobius"/>
    </source>
</evidence>
<keyword evidence="2" id="KW-0472">Membrane</keyword>